<evidence type="ECO:0000256" key="3">
    <source>
        <dbReference type="ARBA" id="ARBA00016584"/>
    </source>
</evidence>
<name>A0A8H4R292_9HELO</name>
<keyword evidence="10 15" id="KW-1133">Transmembrane helix</keyword>
<comment type="caution">
    <text evidence="17">The sequence shown here is derived from an EMBL/GenBank/DDBJ whole genome shotgun (WGS) entry which is preliminary data.</text>
</comment>
<keyword evidence="5" id="KW-0109">Calcium transport</keyword>
<keyword evidence="8" id="KW-0256">Endoplasmic reticulum</keyword>
<dbReference type="Pfam" id="PF06682">
    <property type="entry name" value="SARAF"/>
    <property type="match status" value="1"/>
</dbReference>
<evidence type="ECO:0000256" key="9">
    <source>
        <dbReference type="ARBA" id="ARBA00022837"/>
    </source>
</evidence>
<accession>A0A8H4R292</accession>
<evidence type="ECO:0000256" key="5">
    <source>
        <dbReference type="ARBA" id="ARBA00022568"/>
    </source>
</evidence>
<feature type="region of interest" description="Disordered" evidence="14">
    <location>
        <begin position="212"/>
        <end position="231"/>
    </location>
</feature>
<evidence type="ECO:0000256" key="10">
    <source>
        <dbReference type="ARBA" id="ARBA00022989"/>
    </source>
</evidence>
<comment type="similarity">
    <text evidence="2">Belongs to the SARAF family.</text>
</comment>
<evidence type="ECO:0000256" key="16">
    <source>
        <dbReference type="SAM" id="SignalP"/>
    </source>
</evidence>
<reference evidence="17 18" key="1">
    <citation type="submission" date="2020-03" db="EMBL/GenBank/DDBJ databases">
        <title>Draft Genome Sequence of Cudoniella acicularis.</title>
        <authorList>
            <person name="Buettner E."/>
            <person name="Kellner H."/>
        </authorList>
    </citation>
    <scope>NUCLEOTIDE SEQUENCE [LARGE SCALE GENOMIC DNA]</scope>
    <source>
        <strain evidence="17 18">DSM 108380</strain>
    </source>
</reference>
<dbReference type="AlphaFoldDB" id="A0A8H4R292"/>
<feature type="signal peptide" evidence="16">
    <location>
        <begin position="1"/>
        <end position="23"/>
    </location>
</feature>
<evidence type="ECO:0000313" key="18">
    <source>
        <dbReference type="Proteomes" id="UP000566819"/>
    </source>
</evidence>
<keyword evidence="18" id="KW-1185">Reference proteome</keyword>
<keyword evidence="11" id="KW-0406">Ion transport</keyword>
<gene>
    <name evidence="17" type="ORF">G7Y89_g14538</name>
</gene>
<keyword evidence="7 16" id="KW-0732">Signal</keyword>
<keyword evidence="4" id="KW-0813">Transport</keyword>
<evidence type="ECO:0000256" key="13">
    <source>
        <dbReference type="ARBA" id="ARBA00031116"/>
    </source>
</evidence>
<comment type="subcellular location">
    <subcellularLocation>
        <location evidence="1">Endoplasmic reticulum membrane</location>
        <topology evidence="1">Single-pass type I membrane protein</topology>
    </subcellularLocation>
</comment>
<evidence type="ECO:0000256" key="1">
    <source>
        <dbReference type="ARBA" id="ARBA00004115"/>
    </source>
</evidence>
<dbReference type="InterPro" id="IPR009567">
    <property type="entry name" value="SARAF"/>
</dbReference>
<feature type="chain" id="PRO_5034016079" description="Store-operated calcium entry-associated regulatory factor" evidence="16">
    <location>
        <begin position="24"/>
        <end position="306"/>
    </location>
</feature>
<evidence type="ECO:0000313" key="17">
    <source>
        <dbReference type="EMBL" id="KAF4621533.1"/>
    </source>
</evidence>
<feature type="compositionally biased region" description="Gly residues" evidence="14">
    <location>
        <begin position="271"/>
        <end position="280"/>
    </location>
</feature>
<evidence type="ECO:0000256" key="12">
    <source>
        <dbReference type="ARBA" id="ARBA00023136"/>
    </source>
</evidence>
<protein>
    <recommendedName>
        <fullName evidence="3">Store-operated calcium entry-associated regulatory factor</fullName>
    </recommendedName>
    <alternativeName>
        <fullName evidence="13">Transmembrane protein 66</fullName>
    </alternativeName>
</protein>
<feature type="compositionally biased region" description="Low complexity" evidence="14">
    <location>
        <begin position="285"/>
        <end position="298"/>
    </location>
</feature>
<evidence type="ECO:0000256" key="15">
    <source>
        <dbReference type="SAM" id="Phobius"/>
    </source>
</evidence>
<dbReference type="OrthoDB" id="20303at2759"/>
<evidence type="ECO:0000256" key="6">
    <source>
        <dbReference type="ARBA" id="ARBA00022692"/>
    </source>
</evidence>
<sequence length="306" mass="32436">MQLLSFLYPALLALLLTPDSALSAKPPKNAILLSKVKSITLRANAKTSHRRVPAVDQLTCEGPGCRHYKVDVMRCTNAGSDYNEEDIQWTCTADVPEEFKLGSTDVQCEGYASRDDPYVLKGSCGVKYRLLLTDKGEEKYGSGGFWGGGNKASNGGEEGWTFAGAVFTFVFLGFVGLIIYAIWRAIQEEGRRPPGARPGGYGGGGWGGGGGGGGGYPYDPPPPYPGKRYNQSSEGWRPGFWSGALGGAAAGYAAGSRRQRQPEPASRSSWFGGGDSGGSPRGHTPRSTSSSSNTYESTGFGSTSRR</sequence>
<dbReference type="GO" id="GO:2001256">
    <property type="term" value="P:regulation of store-operated calcium entry"/>
    <property type="evidence" value="ECO:0007669"/>
    <property type="project" value="InterPro"/>
</dbReference>
<evidence type="ECO:0000256" key="14">
    <source>
        <dbReference type="SAM" id="MobiDB-lite"/>
    </source>
</evidence>
<evidence type="ECO:0000256" key="4">
    <source>
        <dbReference type="ARBA" id="ARBA00022448"/>
    </source>
</evidence>
<evidence type="ECO:0000256" key="7">
    <source>
        <dbReference type="ARBA" id="ARBA00022729"/>
    </source>
</evidence>
<keyword evidence="9" id="KW-0106">Calcium</keyword>
<dbReference type="PANTHER" id="PTHR15929">
    <property type="entry name" value="STORE-OPERATED CALCIUM ENTRY-ASSOCIATED REGULATORY FACTOR"/>
    <property type="match status" value="1"/>
</dbReference>
<keyword evidence="12 15" id="KW-0472">Membrane</keyword>
<dbReference type="EMBL" id="JAAMPI010001953">
    <property type="protein sequence ID" value="KAF4621533.1"/>
    <property type="molecule type" value="Genomic_DNA"/>
</dbReference>
<dbReference type="GO" id="GO:0005789">
    <property type="term" value="C:endoplasmic reticulum membrane"/>
    <property type="evidence" value="ECO:0007669"/>
    <property type="project" value="UniProtKB-SubCell"/>
</dbReference>
<dbReference type="PANTHER" id="PTHR15929:SF0">
    <property type="entry name" value="STORE-OPERATED CALCIUM ENTRY-ASSOCIATED REGULATORY FACTOR"/>
    <property type="match status" value="1"/>
</dbReference>
<proteinExistence type="inferred from homology"/>
<feature type="region of interest" description="Disordered" evidence="14">
    <location>
        <begin position="251"/>
        <end position="306"/>
    </location>
</feature>
<dbReference type="GO" id="GO:0006816">
    <property type="term" value="P:calcium ion transport"/>
    <property type="evidence" value="ECO:0007669"/>
    <property type="project" value="UniProtKB-KW"/>
</dbReference>
<organism evidence="17 18">
    <name type="scientific">Cudoniella acicularis</name>
    <dbReference type="NCBI Taxonomy" id="354080"/>
    <lineage>
        <taxon>Eukaryota</taxon>
        <taxon>Fungi</taxon>
        <taxon>Dikarya</taxon>
        <taxon>Ascomycota</taxon>
        <taxon>Pezizomycotina</taxon>
        <taxon>Leotiomycetes</taxon>
        <taxon>Helotiales</taxon>
        <taxon>Tricladiaceae</taxon>
        <taxon>Cudoniella</taxon>
    </lineage>
</organism>
<dbReference type="Proteomes" id="UP000566819">
    <property type="component" value="Unassembled WGS sequence"/>
</dbReference>
<evidence type="ECO:0000256" key="11">
    <source>
        <dbReference type="ARBA" id="ARBA00023065"/>
    </source>
</evidence>
<keyword evidence="6 15" id="KW-0812">Transmembrane</keyword>
<evidence type="ECO:0000256" key="2">
    <source>
        <dbReference type="ARBA" id="ARBA00006833"/>
    </source>
</evidence>
<evidence type="ECO:0000256" key="8">
    <source>
        <dbReference type="ARBA" id="ARBA00022824"/>
    </source>
</evidence>
<feature type="transmembrane region" description="Helical" evidence="15">
    <location>
        <begin position="160"/>
        <end position="183"/>
    </location>
</feature>